<keyword evidence="1" id="KW-0732">Signal</keyword>
<feature type="chain" id="PRO_5037954542" evidence="1">
    <location>
        <begin position="23"/>
        <end position="189"/>
    </location>
</feature>
<dbReference type="EMBL" id="AP026867">
    <property type="protein sequence ID" value="BDS13695.1"/>
    <property type="molecule type" value="Genomic_DNA"/>
</dbReference>
<feature type="signal peptide" evidence="1">
    <location>
        <begin position="1"/>
        <end position="22"/>
    </location>
</feature>
<reference evidence="3" key="1">
    <citation type="submission" date="2022-09" db="EMBL/GenBank/DDBJ databases">
        <title>Aureispira anguillicida sp. nov., isolated from Leptocephalus of Japanese eel Anguilla japonica.</title>
        <authorList>
            <person name="Yuasa K."/>
            <person name="Mekata T."/>
            <person name="Ikunari K."/>
        </authorList>
    </citation>
    <scope>NUCLEOTIDE SEQUENCE</scope>
    <source>
        <strain evidence="3">EL160426</strain>
    </source>
</reference>
<dbReference type="SMART" id="SM00450">
    <property type="entry name" value="RHOD"/>
    <property type="match status" value="1"/>
</dbReference>
<accession>A0A915YII8</accession>
<dbReference type="KEGG" id="aup:AsAng_0044360"/>
<evidence type="ECO:0000259" key="2">
    <source>
        <dbReference type="PROSITE" id="PS50206"/>
    </source>
</evidence>
<dbReference type="InterPro" id="IPR036873">
    <property type="entry name" value="Rhodanese-like_dom_sf"/>
</dbReference>
<dbReference type="InterPro" id="IPR001763">
    <property type="entry name" value="Rhodanese-like_dom"/>
</dbReference>
<dbReference type="Gene3D" id="3.40.250.10">
    <property type="entry name" value="Rhodanese-like domain"/>
    <property type="match status" value="1"/>
</dbReference>
<sequence length="189" mass="21673">MKHVLLVLIPFFVFSITNFSQAQRDPFAVVPSQRDAAALSPSELPKFEEYCANPENINVTPVPPKELNYIIEDSREKFFILDARSKEEYNISHIENAKRTGYKDFSVERVWMVDRQARVIVYSSNQKRGYLVAQYLKLMGFIDVQILENGLIGWKNTGHEVFDKDGKTDKVHVGSRSNLKLLKSGLGIY</sequence>
<organism evidence="3 4">
    <name type="scientific">Aureispira anguillae</name>
    <dbReference type="NCBI Taxonomy" id="2864201"/>
    <lineage>
        <taxon>Bacteria</taxon>
        <taxon>Pseudomonadati</taxon>
        <taxon>Bacteroidota</taxon>
        <taxon>Saprospiria</taxon>
        <taxon>Saprospirales</taxon>
        <taxon>Saprospiraceae</taxon>
        <taxon>Aureispira</taxon>
    </lineage>
</organism>
<dbReference type="PROSITE" id="PS50206">
    <property type="entry name" value="RHODANESE_3"/>
    <property type="match status" value="1"/>
</dbReference>
<evidence type="ECO:0000256" key="1">
    <source>
        <dbReference type="SAM" id="SignalP"/>
    </source>
</evidence>
<keyword evidence="4" id="KW-1185">Reference proteome</keyword>
<dbReference type="SUPFAM" id="SSF52821">
    <property type="entry name" value="Rhodanese/Cell cycle control phosphatase"/>
    <property type="match status" value="1"/>
</dbReference>
<dbReference type="Proteomes" id="UP001060919">
    <property type="component" value="Chromosome"/>
</dbReference>
<name>A0A915YII8_9BACT</name>
<protein>
    <submittedName>
        <fullName evidence="3">Rhodanese-like domain-containing protein</fullName>
    </submittedName>
</protein>
<dbReference type="Pfam" id="PF00581">
    <property type="entry name" value="Rhodanese"/>
    <property type="match status" value="1"/>
</dbReference>
<gene>
    <name evidence="3" type="ORF">AsAng_0044360</name>
</gene>
<feature type="domain" description="Rhodanese" evidence="2">
    <location>
        <begin position="74"/>
        <end position="163"/>
    </location>
</feature>
<dbReference type="RefSeq" id="WP_264788950.1">
    <property type="nucleotide sequence ID" value="NZ_AP026867.1"/>
</dbReference>
<dbReference type="CDD" id="cd00158">
    <property type="entry name" value="RHOD"/>
    <property type="match status" value="1"/>
</dbReference>
<evidence type="ECO:0000313" key="4">
    <source>
        <dbReference type="Proteomes" id="UP001060919"/>
    </source>
</evidence>
<dbReference type="AlphaFoldDB" id="A0A915YII8"/>
<evidence type="ECO:0000313" key="3">
    <source>
        <dbReference type="EMBL" id="BDS13695.1"/>
    </source>
</evidence>
<proteinExistence type="predicted"/>